<dbReference type="PANTHER" id="PTHR43591">
    <property type="entry name" value="METHYLTRANSFERASE"/>
    <property type="match status" value="1"/>
</dbReference>
<sequence>MGMADQEMAKTICDSNFADNTNNMAHQKGISPEEMVGVYDEWGENYDKSLVGCYNGPAIATSTLAAYFEKHKRRAVFVLDVAAGTGKVGEQLHQHGFTSIDGLDPSEELLSIAERKNIYRRLIHSFITPEPTVGILHQHGFTSIDGLDPSKELLSIAERKNIYRRLIHSFITPEPTVGIESDTYDAIVISGGMGEGHIKCSALNEMIRVVKKGGLICIVMRENYLDNVEEYKDRLEPYMKQLEMGGKWEKVERRRVPNYSFQNNGIVFLYKVL</sequence>
<dbReference type="STRING" id="7574.A0A1S3IEV6"/>
<dbReference type="KEGG" id="lak:106163070"/>
<dbReference type="OrthoDB" id="3647at2759"/>
<reference evidence="2" key="1">
    <citation type="submission" date="2025-08" db="UniProtKB">
        <authorList>
            <consortium name="RefSeq"/>
        </authorList>
    </citation>
    <scope>IDENTIFICATION</scope>
    <source>
        <tissue evidence="2">Gonads</tissue>
    </source>
</reference>
<keyword evidence="1" id="KW-1185">Reference proteome</keyword>
<dbReference type="Gene3D" id="3.40.50.150">
    <property type="entry name" value="Vaccinia Virus protein VP39"/>
    <property type="match status" value="2"/>
</dbReference>
<dbReference type="SUPFAM" id="SSF53335">
    <property type="entry name" value="S-adenosyl-L-methionine-dependent methyltransferases"/>
    <property type="match status" value="2"/>
</dbReference>
<accession>A0A1S3IEV6</accession>
<dbReference type="PANTHER" id="PTHR43591:SF101">
    <property type="entry name" value="METHYLTRANSFERASE-LIKE PROTEIN 27"/>
    <property type="match status" value="1"/>
</dbReference>
<proteinExistence type="predicted"/>
<dbReference type="CDD" id="cd02440">
    <property type="entry name" value="AdoMet_MTases"/>
    <property type="match status" value="1"/>
</dbReference>
<protein>
    <submittedName>
        <fullName evidence="2">Uncharacterized protein LOC106163070</fullName>
    </submittedName>
</protein>
<dbReference type="AlphaFoldDB" id="A0A1S3IEV6"/>
<evidence type="ECO:0000313" key="2">
    <source>
        <dbReference type="RefSeq" id="XP_013395994.1"/>
    </source>
</evidence>
<organism evidence="1 2">
    <name type="scientific">Lingula anatina</name>
    <name type="common">Brachiopod</name>
    <name type="synonym">Lingula unguis</name>
    <dbReference type="NCBI Taxonomy" id="7574"/>
    <lineage>
        <taxon>Eukaryota</taxon>
        <taxon>Metazoa</taxon>
        <taxon>Spiralia</taxon>
        <taxon>Lophotrochozoa</taxon>
        <taxon>Brachiopoda</taxon>
        <taxon>Linguliformea</taxon>
        <taxon>Lingulata</taxon>
        <taxon>Lingulida</taxon>
        <taxon>Linguloidea</taxon>
        <taxon>Lingulidae</taxon>
        <taxon>Lingula</taxon>
    </lineage>
</organism>
<evidence type="ECO:0000313" key="1">
    <source>
        <dbReference type="Proteomes" id="UP000085678"/>
    </source>
</evidence>
<gene>
    <name evidence="2" type="primary">LOC106163070</name>
</gene>
<dbReference type="Proteomes" id="UP000085678">
    <property type="component" value="Unplaced"/>
</dbReference>
<dbReference type="InParanoid" id="A0A1S3IEV6"/>
<name>A0A1S3IEV6_LINAN</name>
<dbReference type="RefSeq" id="XP_013395994.1">
    <property type="nucleotide sequence ID" value="XM_013540540.1"/>
</dbReference>
<dbReference type="InterPro" id="IPR029063">
    <property type="entry name" value="SAM-dependent_MTases_sf"/>
</dbReference>
<dbReference type="GeneID" id="106163070"/>